<dbReference type="Pfam" id="PF00657">
    <property type="entry name" value="Lipase_GDSL"/>
    <property type="match status" value="1"/>
</dbReference>
<feature type="signal peptide" evidence="3">
    <location>
        <begin position="1"/>
        <end position="18"/>
    </location>
</feature>
<dbReference type="RefSeq" id="XP_024727865.1">
    <property type="nucleotide sequence ID" value="XM_024875994.1"/>
</dbReference>
<keyword evidence="3" id="KW-0732">Signal</keyword>
<gene>
    <name evidence="4" type="ORF">K444DRAFT_543825</name>
</gene>
<dbReference type="PANTHER" id="PTHR43695:SF1">
    <property type="entry name" value="RHAMNOGALACTURONAN ACETYLESTERASE"/>
    <property type="match status" value="1"/>
</dbReference>
<keyword evidence="5" id="KW-1185">Reference proteome</keyword>
<dbReference type="InParanoid" id="A0A2J6SJL3"/>
<evidence type="ECO:0000313" key="5">
    <source>
        <dbReference type="Proteomes" id="UP000235371"/>
    </source>
</evidence>
<accession>A0A2J6SJL3</accession>
<sequence length="266" mass="27303">MKQLIAGLGAALAAVASAAPADNYERATAATPKVYLAGDSTMARGGGGAQTQGWGEYLAYSLQGITVVNDAIAGRSARSYSDESRFTSMADVVTTGDYVIVEFGHNDGGSLSVDNGRSDCVGSGSETCTTAAGLVVQTYVTYLTNAAKAIIANGANVIISSPTPDNTCESGTCTYSPSRYTGYCKIVVQNAGAKASFVDHGQYVANEFAKLGADVVNGYYPIDHTHTSPTGANVVAAQFVKGVLCANDSFATHVKNTTASIDGKCL</sequence>
<evidence type="ECO:0000256" key="3">
    <source>
        <dbReference type="SAM" id="SignalP"/>
    </source>
</evidence>
<dbReference type="AlphaFoldDB" id="A0A2J6SJL3"/>
<dbReference type="PANTHER" id="PTHR43695">
    <property type="entry name" value="PUTATIVE (AFU_ORTHOLOGUE AFUA_2G17250)-RELATED"/>
    <property type="match status" value="1"/>
</dbReference>
<protein>
    <submittedName>
        <fullName evidence="4">Carbohydrate esterase family 12 protein</fullName>
    </submittedName>
</protein>
<dbReference type="OrthoDB" id="2141316at2759"/>
<dbReference type="EMBL" id="KZ613912">
    <property type="protein sequence ID" value="PMD50961.1"/>
    <property type="molecule type" value="Genomic_DNA"/>
</dbReference>
<dbReference type="InterPro" id="IPR001087">
    <property type="entry name" value="GDSL"/>
</dbReference>
<dbReference type="InterPro" id="IPR036514">
    <property type="entry name" value="SGNH_hydro_sf"/>
</dbReference>
<dbReference type="SUPFAM" id="SSF52266">
    <property type="entry name" value="SGNH hydrolase"/>
    <property type="match status" value="1"/>
</dbReference>
<feature type="chain" id="PRO_5014344859" evidence="3">
    <location>
        <begin position="19"/>
        <end position="266"/>
    </location>
</feature>
<dbReference type="Gene3D" id="3.40.50.1110">
    <property type="entry name" value="SGNH hydrolase"/>
    <property type="match status" value="1"/>
</dbReference>
<comment type="similarity">
    <text evidence="1">Belongs to the 'GDSL' lipolytic enzyme family.</text>
</comment>
<evidence type="ECO:0000313" key="4">
    <source>
        <dbReference type="EMBL" id="PMD50961.1"/>
    </source>
</evidence>
<evidence type="ECO:0000256" key="1">
    <source>
        <dbReference type="ARBA" id="ARBA00008668"/>
    </source>
</evidence>
<reference evidence="4 5" key="1">
    <citation type="submission" date="2016-04" db="EMBL/GenBank/DDBJ databases">
        <title>A degradative enzymes factory behind the ericoid mycorrhizal symbiosis.</title>
        <authorList>
            <consortium name="DOE Joint Genome Institute"/>
            <person name="Martino E."/>
            <person name="Morin E."/>
            <person name="Grelet G."/>
            <person name="Kuo A."/>
            <person name="Kohler A."/>
            <person name="Daghino S."/>
            <person name="Barry K."/>
            <person name="Choi C."/>
            <person name="Cichocki N."/>
            <person name="Clum A."/>
            <person name="Copeland A."/>
            <person name="Hainaut M."/>
            <person name="Haridas S."/>
            <person name="Labutti K."/>
            <person name="Lindquist E."/>
            <person name="Lipzen A."/>
            <person name="Khouja H.-R."/>
            <person name="Murat C."/>
            <person name="Ohm R."/>
            <person name="Olson A."/>
            <person name="Spatafora J."/>
            <person name="Veneault-Fourrey C."/>
            <person name="Henrissat B."/>
            <person name="Grigoriev I."/>
            <person name="Martin F."/>
            <person name="Perotto S."/>
        </authorList>
    </citation>
    <scope>NUCLEOTIDE SEQUENCE [LARGE SCALE GENOMIC DNA]</scope>
    <source>
        <strain evidence="4 5">E</strain>
    </source>
</reference>
<dbReference type="GeneID" id="36584073"/>
<dbReference type="Proteomes" id="UP000235371">
    <property type="component" value="Unassembled WGS sequence"/>
</dbReference>
<evidence type="ECO:0000256" key="2">
    <source>
        <dbReference type="ARBA" id="ARBA00022801"/>
    </source>
</evidence>
<name>A0A2J6SJL3_9HELO</name>
<dbReference type="InterPro" id="IPR037459">
    <property type="entry name" value="RhgT-like"/>
</dbReference>
<proteinExistence type="inferred from homology"/>
<keyword evidence="2" id="KW-0378">Hydrolase</keyword>
<dbReference type="GO" id="GO:0016788">
    <property type="term" value="F:hydrolase activity, acting on ester bonds"/>
    <property type="evidence" value="ECO:0007669"/>
    <property type="project" value="InterPro"/>
</dbReference>
<organism evidence="4 5">
    <name type="scientific">Hyaloscypha bicolor E</name>
    <dbReference type="NCBI Taxonomy" id="1095630"/>
    <lineage>
        <taxon>Eukaryota</taxon>
        <taxon>Fungi</taxon>
        <taxon>Dikarya</taxon>
        <taxon>Ascomycota</taxon>
        <taxon>Pezizomycotina</taxon>
        <taxon>Leotiomycetes</taxon>
        <taxon>Helotiales</taxon>
        <taxon>Hyaloscyphaceae</taxon>
        <taxon>Hyaloscypha</taxon>
        <taxon>Hyaloscypha bicolor</taxon>
    </lineage>
</organism>